<keyword evidence="2" id="KW-1185">Reference proteome</keyword>
<evidence type="ECO:0000313" key="1">
    <source>
        <dbReference type="EMBL" id="MBG0739028.1"/>
    </source>
</evidence>
<organism evidence="1 2">
    <name type="scientific">Arthrobacter terrae</name>
    <dbReference type="NCBI Taxonomy" id="2935737"/>
    <lineage>
        <taxon>Bacteria</taxon>
        <taxon>Bacillati</taxon>
        <taxon>Actinomycetota</taxon>
        <taxon>Actinomycetes</taxon>
        <taxon>Micrococcales</taxon>
        <taxon>Micrococcaceae</taxon>
        <taxon>Arthrobacter</taxon>
    </lineage>
</organism>
<protein>
    <submittedName>
        <fullName evidence="1">Uncharacterized protein</fullName>
    </submittedName>
</protein>
<comment type="caution">
    <text evidence="1">The sequence shown here is derived from an EMBL/GenBank/DDBJ whole genome shotgun (WGS) entry which is preliminary data.</text>
</comment>
<reference evidence="1 2" key="1">
    <citation type="submission" date="2020-11" db="EMBL/GenBank/DDBJ databases">
        <title>Arthrobacter antarcticus sp. nov., isolated from Antarctic Soil.</title>
        <authorList>
            <person name="Li J."/>
        </authorList>
    </citation>
    <scope>NUCLEOTIDE SEQUENCE [LARGE SCALE GENOMIC DNA]</scope>
    <source>
        <strain evidence="1 2">Z1-20</strain>
    </source>
</reference>
<dbReference type="AlphaFoldDB" id="A0A931CSN4"/>
<dbReference type="Proteomes" id="UP000655366">
    <property type="component" value="Unassembled WGS sequence"/>
</dbReference>
<dbReference type="EMBL" id="JADNYM010000006">
    <property type="protein sequence ID" value="MBG0739028.1"/>
    <property type="molecule type" value="Genomic_DNA"/>
</dbReference>
<sequence>MTVMTENTPTDLGPEIAAVLTSLASNIKTERHGTEAFRRMETSENVGQVLRHLHSAAGNAIVDAFDVLRDKFGLAGTHELYDYLHTVPYRWKLYEEAYRAETYVGCVDRTVSRLASEVRTSGGLQERAPQRDPRFQVAGLAVDGSGNPIGETAATDALILADRFDDSRRIQRLSSDTGAITARITDNNGPGASPEQVRAMVRLVLCTAADIAREQDGLEL</sequence>
<proteinExistence type="predicted"/>
<accession>A0A931CSN4</accession>
<name>A0A931CSN4_9MICC</name>
<gene>
    <name evidence="1" type="ORF">IV500_06385</name>
</gene>
<evidence type="ECO:0000313" key="2">
    <source>
        <dbReference type="Proteomes" id="UP000655366"/>
    </source>
</evidence>